<feature type="compositionally biased region" description="Low complexity" evidence="18">
    <location>
        <begin position="541"/>
        <end position="569"/>
    </location>
</feature>
<keyword evidence="12" id="KW-0810">Translation regulation</keyword>
<dbReference type="OrthoDB" id="657902at2759"/>
<dbReference type="GO" id="GO:0008380">
    <property type="term" value="P:RNA splicing"/>
    <property type="evidence" value="ECO:0007669"/>
    <property type="project" value="UniProtKB-KW"/>
</dbReference>
<keyword evidence="17" id="KW-0966">Cell projection</keyword>
<keyword evidence="7" id="KW-0813">Transport</keyword>
<name>A0A9P0NN32_APHGO</name>
<dbReference type="PANTHER" id="PTHR13434:SF0">
    <property type="entry name" value="PROTEIN CASC3"/>
    <property type="match status" value="1"/>
</dbReference>
<dbReference type="GO" id="GO:0030425">
    <property type="term" value="C:dendrite"/>
    <property type="evidence" value="ECO:0007669"/>
    <property type="project" value="UniProtKB-SubCell"/>
</dbReference>
<dbReference type="InterPro" id="IPR028544">
    <property type="entry name" value="CASC3"/>
</dbReference>
<evidence type="ECO:0000256" key="4">
    <source>
        <dbReference type="ARBA" id="ARBA00004556"/>
    </source>
</evidence>
<evidence type="ECO:0000256" key="2">
    <source>
        <dbReference type="ARBA" id="ARBA00004279"/>
    </source>
</evidence>
<dbReference type="GO" id="GO:0000184">
    <property type="term" value="P:nuclear-transcribed mRNA catabolic process, nonsense-mediated decay"/>
    <property type="evidence" value="ECO:0007669"/>
    <property type="project" value="UniProtKB-KW"/>
</dbReference>
<sequence>MESAAVTTKGEDTAPVVADVAADNTTTTTDVSNPTTVTNEIVPPIKSDKETIAATNDVEHEAAVSDVADVSKETVITTVNATSINLKVEEDQLNTAMASTTISTNEVDEIKQKQDETVLDEQQKPVTSIVEKEIVINENPNSNLDISLTKSEYDEIVDSTIDSGGFEDAVEYIVDDEENSVVKKQPQDVIQQENAPDNESCPQQEVEEGDGEDDSSEENKDPLTPAEPVVPVPVDDDTNDPQYIPRRGKFYEHDDRMAYSTTSSEGSESDDGYEEDSGDDDGVVSDRRRIRRRHTGIKKPKSVTEVDTAENTALAAGDGTSSTKKVLAISKVAAAAKDSETSVTTDGLAKKPSVGSRKSRDLDSLDRWTHDLYDENEQTRKSRDELLASYGYDIREESEAPRARRHHKYGRAATSKYTRNWQDTKAYTATGSGQQSMKVKRGGMARRSIGGPNKNTKKSTNNDYTSEFPALDNSKKSEPNSSTMSPAVVEVSDQNHEQQPKTPSVQNEEKKTTVAAVETGQARHHTSSPRTSKYNTTSPANRNNRQDQQNGGPSSSSSINSRNYFNRSSTESPINKEKSAQVNRDSPSMAPNNYFSRKSQQNSNSHNQHQNFKQQHFNNGQGSQGHNQQHQHSSPLASRGRNFHQHNTSHQYNRDRYFSKGSVPPSSSSPNQHNYDQQHQSIAPTTAGTGRTQHGGGHYQHYNNRQYENENQQIEPPAAPTPVVRSSKRYSVQSRRELPDPVLNFGGMSKTPQPQPPPSQQQNGLVMQDQQIQPQQQMQPAPQQLQQQPPIQIHQQPPPMQIQQYHQPLQPMHHGMVLDHNTGMMVMAAADPSMYHHQIYATPQYATGVAPGPAAGSADDQNAAAAAAAAALQMLAAQAAVYQPVPTGATGVTSPPPGTQSLQQPETFMTTYYQPQQQPQQQPPPRRVNLAIPIVAPPPEPNQQQGNSKTNLSTTPPPTTASTN</sequence>
<feature type="compositionally biased region" description="Basic and acidic residues" evidence="18">
    <location>
        <begin position="393"/>
        <end position="402"/>
    </location>
</feature>
<keyword evidence="16" id="KW-0539">Nucleus</keyword>
<comment type="subcellular location">
    <subcellularLocation>
        <location evidence="2">Cell projection</location>
        <location evidence="2">Dendrite</location>
    </subcellularLocation>
    <subcellularLocation>
        <location evidence="1">Cytoplasm</location>
        <location evidence="1">Stress granule</location>
    </subcellularLocation>
    <subcellularLocation>
        <location evidence="4">Cytoplasm</location>
        <location evidence="4">Perinuclear region</location>
    </subcellularLocation>
    <subcellularLocation>
        <location evidence="3">Nucleus speckle</location>
    </subcellularLocation>
</comment>
<keyword evidence="13" id="KW-0694">RNA-binding</keyword>
<protein>
    <recommendedName>
        <fullName evidence="6">Protein CASC3</fullName>
    </recommendedName>
</protein>
<feature type="compositionally biased region" description="Basic residues" evidence="18">
    <location>
        <begin position="288"/>
        <end position="301"/>
    </location>
</feature>
<evidence type="ECO:0000256" key="15">
    <source>
        <dbReference type="ARBA" id="ARBA00023187"/>
    </source>
</evidence>
<proteinExistence type="inferred from homology"/>
<feature type="region of interest" description="Disordered" evidence="18">
    <location>
        <begin position="712"/>
        <end position="800"/>
    </location>
</feature>
<dbReference type="GO" id="GO:0003729">
    <property type="term" value="F:mRNA binding"/>
    <property type="evidence" value="ECO:0007669"/>
    <property type="project" value="InterPro"/>
</dbReference>
<evidence type="ECO:0000256" key="7">
    <source>
        <dbReference type="ARBA" id="ARBA00022448"/>
    </source>
</evidence>
<evidence type="ECO:0000256" key="14">
    <source>
        <dbReference type="ARBA" id="ARBA00023161"/>
    </source>
</evidence>
<feature type="region of interest" description="Disordered" evidence="18">
    <location>
        <begin position="913"/>
        <end position="964"/>
    </location>
</feature>
<evidence type="ECO:0000256" key="18">
    <source>
        <dbReference type="SAM" id="MobiDB-lite"/>
    </source>
</evidence>
<evidence type="ECO:0000259" key="19">
    <source>
        <dbReference type="SMART" id="SM01044"/>
    </source>
</evidence>
<feature type="region of interest" description="Disordered" evidence="18">
    <location>
        <begin position="393"/>
        <end position="678"/>
    </location>
</feature>
<keyword evidence="11" id="KW-0509">mRNA transport</keyword>
<evidence type="ECO:0000256" key="10">
    <source>
        <dbReference type="ARBA" id="ARBA00022728"/>
    </source>
</evidence>
<feature type="compositionally biased region" description="Polar residues" evidence="18">
    <location>
        <begin position="528"/>
        <end position="540"/>
    </location>
</feature>
<dbReference type="SMART" id="SM01044">
    <property type="entry name" value="Btz"/>
    <property type="match status" value="1"/>
</dbReference>
<gene>
    <name evidence="20" type="ORF">APHIGO_LOCUS9509</name>
</gene>
<evidence type="ECO:0000256" key="6">
    <source>
        <dbReference type="ARBA" id="ARBA00019964"/>
    </source>
</evidence>
<feature type="compositionally biased region" description="Acidic residues" evidence="18">
    <location>
        <begin position="267"/>
        <end position="283"/>
    </location>
</feature>
<keyword evidence="9" id="KW-0507">mRNA processing</keyword>
<evidence type="ECO:0000256" key="1">
    <source>
        <dbReference type="ARBA" id="ARBA00004210"/>
    </source>
</evidence>
<dbReference type="GO" id="GO:0006417">
    <property type="term" value="P:regulation of translation"/>
    <property type="evidence" value="ECO:0007669"/>
    <property type="project" value="UniProtKB-KW"/>
</dbReference>
<dbReference type="GO" id="GO:0005681">
    <property type="term" value="C:spliceosomal complex"/>
    <property type="evidence" value="ECO:0007669"/>
    <property type="project" value="UniProtKB-KW"/>
</dbReference>
<dbReference type="GO" id="GO:0035145">
    <property type="term" value="C:exon-exon junction complex"/>
    <property type="evidence" value="ECO:0007669"/>
    <property type="project" value="InterPro"/>
</dbReference>
<dbReference type="GO" id="GO:0006397">
    <property type="term" value="P:mRNA processing"/>
    <property type="evidence" value="ECO:0007669"/>
    <property type="project" value="UniProtKB-KW"/>
</dbReference>
<dbReference type="Pfam" id="PF09405">
    <property type="entry name" value="Btz"/>
    <property type="match status" value="1"/>
</dbReference>
<evidence type="ECO:0000256" key="8">
    <source>
        <dbReference type="ARBA" id="ARBA00022490"/>
    </source>
</evidence>
<evidence type="ECO:0000256" key="12">
    <source>
        <dbReference type="ARBA" id="ARBA00022845"/>
    </source>
</evidence>
<comment type="similarity">
    <text evidence="5">Belongs to the CASC3 family.</text>
</comment>
<dbReference type="EMBL" id="OU899036">
    <property type="protein sequence ID" value="CAH1733152.1"/>
    <property type="molecule type" value="Genomic_DNA"/>
</dbReference>
<evidence type="ECO:0000256" key="9">
    <source>
        <dbReference type="ARBA" id="ARBA00022664"/>
    </source>
</evidence>
<accession>A0A9P0NN32</accession>
<dbReference type="GO" id="GO:0051028">
    <property type="term" value="P:mRNA transport"/>
    <property type="evidence" value="ECO:0007669"/>
    <property type="project" value="UniProtKB-KW"/>
</dbReference>
<reference evidence="20" key="2">
    <citation type="submission" date="2022-10" db="EMBL/GenBank/DDBJ databases">
        <authorList>
            <consortium name="ENA_rothamsted_submissions"/>
            <consortium name="culmorum"/>
            <person name="King R."/>
        </authorList>
    </citation>
    <scope>NUCLEOTIDE SEQUENCE</scope>
</reference>
<evidence type="ECO:0000256" key="11">
    <source>
        <dbReference type="ARBA" id="ARBA00022816"/>
    </source>
</evidence>
<feature type="compositionally biased region" description="Pro residues" evidence="18">
    <location>
        <begin position="955"/>
        <end position="964"/>
    </location>
</feature>
<evidence type="ECO:0000256" key="5">
    <source>
        <dbReference type="ARBA" id="ARBA00009548"/>
    </source>
</evidence>
<reference evidence="20" key="1">
    <citation type="submission" date="2022-02" db="EMBL/GenBank/DDBJ databases">
        <authorList>
            <person name="King R."/>
        </authorList>
    </citation>
    <scope>NUCLEOTIDE SEQUENCE</scope>
</reference>
<evidence type="ECO:0000313" key="20">
    <source>
        <dbReference type="EMBL" id="CAH1733152.1"/>
    </source>
</evidence>
<keyword evidence="15" id="KW-0508">mRNA splicing</keyword>
<dbReference type="AlphaFoldDB" id="A0A9P0NN32"/>
<feature type="compositionally biased region" description="Polar residues" evidence="18">
    <location>
        <begin position="188"/>
        <end position="203"/>
    </location>
</feature>
<feature type="region of interest" description="Disordered" evidence="18">
    <location>
        <begin position="335"/>
        <end position="361"/>
    </location>
</feature>
<keyword evidence="14" id="KW-0866">Nonsense-mediated mRNA decay</keyword>
<evidence type="ECO:0000256" key="13">
    <source>
        <dbReference type="ARBA" id="ARBA00022884"/>
    </source>
</evidence>
<feature type="domain" description="Btz" evidence="19">
    <location>
        <begin position="201"/>
        <end position="399"/>
    </location>
</feature>
<feature type="region of interest" description="Disordered" evidence="18">
    <location>
        <begin position="177"/>
        <end position="306"/>
    </location>
</feature>
<feature type="compositionally biased region" description="Low complexity" evidence="18">
    <location>
        <begin position="768"/>
        <end position="800"/>
    </location>
</feature>
<keyword evidence="10" id="KW-0747">Spliceosome</keyword>
<keyword evidence="21" id="KW-1185">Reference proteome</keyword>
<feature type="compositionally biased region" description="Low complexity" evidence="18">
    <location>
        <begin position="598"/>
        <end position="634"/>
    </location>
</feature>
<feature type="compositionally biased region" description="Polar residues" evidence="18">
    <location>
        <begin position="580"/>
        <end position="597"/>
    </location>
</feature>
<evidence type="ECO:0000256" key="16">
    <source>
        <dbReference type="ARBA" id="ARBA00023242"/>
    </source>
</evidence>
<dbReference type="GO" id="GO:0010494">
    <property type="term" value="C:cytoplasmic stress granule"/>
    <property type="evidence" value="ECO:0007669"/>
    <property type="project" value="UniProtKB-SubCell"/>
</dbReference>
<organism evidence="20 21">
    <name type="scientific">Aphis gossypii</name>
    <name type="common">Cotton aphid</name>
    <dbReference type="NCBI Taxonomy" id="80765"/>
    <lineage>
        <taxon>Eukaryota</taxon>
        <taxon>Metazoa</taxon>
        <taxon>Ecdysozoa</taxon>
        <taxon>Arthropoda</taxon>
        <taxon>Hexapoda</taxon>
        <taxon>Insecta</taxon>
        <taxon>Pterygota</taxon>
        <taxon>Neoptera</taxon>
        <taxon>Paraneoptera</taxon>
        <taxon>Hemiptera</taxon>
        <taxon>Sternorrhyncha</taxon>
        <taxon>Aphidomorpha</taxon>
        <taxon>Aphidoidea</taxon>
        <taxon>Aphididae</taxon>
        <taxon>Aphidini</taxon>
        <taxon>Aphis</taxon>
        <taxon>Aphis</taxon>
    </lineage>
</organism>
<evidence type="ECO:0000256" key="3">
    <source>
        <dbReference type="ARBA" id="ARBA00004324"/>
    </source>
</evidence>
<dbReference type="GO" id="GO:0016607">
    <property type="term" value="C:nuclear speck"/>
    <property type="evidence" value="ECO:0007669"/>
    <property type="project" value="UniProtKB-SubCell"/>
</dbReference>
<dbReference type="GO" id="GO:0048471">
    <property type="term" value="C:perinuclear region of cytoplasm"/>
    <property type="evidence" value="ECO:0007669"/>
    <property type="project" value="UniProtKB-SubCell"/>
</dbReference>
<dbReference type="InterPro" id="IPR018545">
    <property type="entry name" value="Btz_dom"/>
</dbReference>
<dbReference type="PANTHER" id="PTHR13434">
    <property type="entry name" value="PROTEIN CASC3"/>
    <property type="match status" value="1"/>
</dbReference>
<feature type="compositionally biased region" description="Acidic residues" evidence="18">
    <location>
        <begin position="205"/>
        <end position="216"/>
    </location>
</feature>
<evidence type="ECO:0000256" key="17">
    <source>
        <dbReference type="ARBA" id="ARBA00023273"/>
    </source>
</evidence>
<keyword evidence="8" id="KW-0963">Cytoplasm</keyword>
<feature type="compositionally biased region" description="Polar residues" evidence="18">
    <location>
        <begin position="415"/>
        <end position="437"/>
    </location>
</feature>
<dbReference type="Proteomes" id="UP001154329">
    <property type="component" value="Chromosome 3"/>
</dbReference>
<evidence type="ECO:0000313" key="21">
    <source>
        <dbReference type="Proteomes" id="UP001154329"/>
    </source>
</evidence>